<dbReference type="SUPFAM" id="SSF52540">
    <property type="entry name" value="P-loop containing nucleoside triphosphate hydrolases"/>
    <property type="match status" value="1"/>
</dbReference>
<evidence type="ECO:0000256" key="2">
    <source>
        <dbReference type="ARBA" id="ARBA00022679"/>
    </source>
</evidence>
<protein>
    <recommendedName>
        <fullName evidence="3">Sulfotransferase domain-containing protein</fullName>
    </recommendedName>
</protein>
<comment type="similarity">
    <text evidence="1">Belongs to the sulfotransferase 1 family.</text>
</comment>
<dbReference type="OrthoDB" id="6089555at2759"/>
<evidence type="ECO:0000256" key="1">
    <source>
        <dbReference type="ARBA" id="ARBA00005771"/>
    </source>
</evidence>
<keyword evidence="5" id="KW-1185">Reference proteome</keyword>
<evidence type="ECO:0000313" key="5">
    <source>
        <dbReference type="Proteomes" id="UP000678393"/>
    </source>
</evidence>
<dbReference type="InterPro" id="IPR027417">
    <property type="entry name" value="P-loop_NTPase"/>
</dbReference>
<keyword evidence="2" id="KW-0808">Transferase</keyword>
<dbReference type="Proteomes" id="UP000678393">
    <property type="component" value="Unassembled WGS sequence"/>
</dbReference>
<proteinExistence type="inferred from homology"/>
<reference evidence="4" key="1">
    <citation type="submission" date="2021-04" db="EMBL/GenBank/DDBJ databases">
        <authorList>
            <consortium name="Molecular Ecology Group"/>
        </authorList>
    </citation>
    <scope>NUCLEOTIDE SEQUENCE</scope>
</reference>
<feature type="domain" description="Sulfotransferase" evidence="3">
    <location>
        <begin position="72"/>
        <end position="317"/>
    </location>
</feature>
<evidence type="ECO:0000259" key="3">
    <source>
        <dbReference type="Pfam" id="PF00685"/>
    </source>
</evidence>
<name>A0A8S3ZJB7_9EUPU</name>
<sequence>MNSTTENGTSHSETEKVVSEVADAKSSDRMYVKSLEHIFYDTIDGVNYYAFNKNGRVKEQLPLVLDLDLRCDDVIVSGYPKSGNHWIFEVLTMILHQNTNFNERVFHINLLEFLNKEVQFVLDAIPSPRVLTTHLRSHRLPKQVKEKNLKIVYVLRNPKDVAVSMYNMFINNGPLYTRYNGTFGEFIDLFLNGKFFWGQWCDHVWSYERFTNGHPDHSVYIVPFEKIKEDPVKIIRGLCSFLSKPDFLAEDIVRVTEFSNMKNILSNGKMKKINQLVTQDGKDFIFRKGEVGDWKNWLTADQNDVFNKIFEEKMAGSKLADIIREYM</sequence>
<gene>
    <name evidence="4" type="ORF">CUNI_LOCUS12810</name>
</gene>
<dbReference type="InterPro" id="IPR000863">
    <property type="entry name" value="Sulfotransferase_dom"/>
</dbReference>
<dbReference type="Gene3D" id="3.40.50.300">
    <property type="entry name" value="P-loop containing nucleotide triphosphate hydrolases"/>
    <property type="match status" value="1"/>
</dbReference>
<comment type="caution">
    <text evidence="4">The sequence shown here is derived from an EMBL/GenBank/DDBJ whole genome shotgun (WGS) entry which is preliminary data.</text>
</comment>
<dbReference type="Pfam" id="PF00685">
    <property type="entry name" value="Sulfotransfer_1"/>
    <property type="match status" value="1"/>
</dbReference>
<dbReference type="AlphaFoldDB" id="A0A8S3ZJB7"/>
<evidence type="ECO:0000313" key="4">
    <source>
        <dbReference type="EMBL" id="CAG5127252.1"/>
    </source>
</evidence>
<dbReference type="EMBL" id="CAJHNH020002624">
    <property type="protein sequence ID" value="CAG5127252.1"/>
    <property type="molecule type" value="Genomic_DNA"/>
</dbReference>
<organism evidence="4 5">
    <name type="scientific">Candidula unifasciata</name>
    <dbReference type="NCBI Taxonomy" id="100452"/>
    <lineage>
        <taxon>Eukaryota</taxon>
        <taxon>Metazoa</taxon>
        <taxon>Spiralia</taxon>
        <taxon>Lophotrochozoa</taxon>
        <taxon>Mollusca</taxon>
        <taxon>Gastropoda</taxon>
        <taxon>Heterobranchia</taxon>
        <taxon>Euthyneura</taxon>
        <taxon>Panpulmonata</taxon>
        <taxon>Eupulmonata</taxon>
        <taxon>Stylommatophora</taxon>
        <taxon>Helicina</taxon>
        <taxon>Helicoidea</taxon>
        <taxon>Geomitridae</taxon>
        <taxon>Candidula</taxon>
    </lineage>
</organism>
<accession>A0A8S3ZJB7</accession>
<dbReference type="GO" id="GO:0008146">
    <property type="term" value="F:sulfotransferase activity"/>
    <property type="evidence" value="ECO:0007669"/>
    <property type="project" value="InterPro"/>
</dbReference>
<dbReference type="PANTHER" id="PTHR11783">
    <property type="entry name" value="SULFOTRANSFERASE SULT"/>
    <property type="match status" value="1"/>
</dbReference>